<sequence>MNYEFQVGEETTTVHLERTGDGFKIGVGDATFSLKAEQIHPGTFVLLAGHRSIMAHAVKGDGVWHVSVDGRAYDLRLPGTEDHGGDSGDDGPRLVDGVLQTPMPGRVVAVEVKENDRVEAGQVLIIIESMKMQNSIVSPVSGRIVKVHKETGELASFGDPLVELEEEDPAGDA</sequence>
<dbReference type="Gene3D" id="2.40.50.100">
    <property type="match status" value="1"/>
</dbReference>
<dbReference type="SUPFAM" id="SSF51230">
    <property type="entry name" value="Single hybrid motif"/>
    <property type="match status" value="1"/>
</dbReference>
<organism evidence="3 4">
    <name type="scientific">Eiseniibacteriota bacterium</name>
    <dbReference type="NCBI Taxonomy" id="2212470"/>
    <lineage>
        <taxon>Bacteria</taxon>
        <taxon>Candidatus Eiseniibacteriota</taxon>
    </lineage>
</organism>
<dbReference type="FunFam" id="2.40.50.100:FF:000003">
    <property type="entry name" value="Acetyl-CoA carboxylase biotin carboxyl carrier protein"/>
    <property type="match status" value="1"/>
</dbReference>
<dbReference type="Pfam" id="PF00364">
    <property type="entry name" value="Biotin_lipoyl"/>
    <property type="match status" value="1"/>
</dbReference>
<feature type="domain" description="Lipoyl-binding" evidence="2">
    <location>
        <begin position="87"/>
        <end position="165"/>
    </location>
</feature>
<dbReference type="CDD" id="cd06850">
    <property type="entry name" value="biotinyl_domain"/>
    <property type="match status" value="1"/>
</dbReference>
<keyword evidence="1" id="KW-0092">Biotin</keyword>
<evidence type="ECO:0000313" key="3">
    <source>
        <dbReference type="EMBL" id="MBU2691358.1"/>
    </source>
</evidence>
<proteinExistence type="predicted"/>
<dbReference type="PANTHER" id="PTHR45266">
    <property type="entry name" value="OXALOACETATE DECARBOXYLASE ALPHA CHAIN"/>
    <property type="match status" value="1"/>
</dbReference>
<name>A0A948WCZ3_UNCEI</name>
<dbReference type="InterPro" id="IPR000089">
    <property type="entry name" value="Biotin_lipoyl"/>
</dbReference>
<evidence type="ECO:0000313" key="4">
    <source>
        <dbReference type="Proteomes" id="UP000777784"/>
    </source>
</evidence>
<dbReference type="InterPro" id="IPR050709">
    <property type="entry name" value="Biotin_Carboxyl_Carrier/Decarb"/>
</dbReference>
<gene>
    <name evidence="3" type="ORF">KJ970_10575</name>
</gene>
<evidence type="ECO:0000256" key="1">
    <source>
        <dbReference type="ARBA" id="ARBA00023267"/>
    </source>
</evidence>
<accession>A0A948WCZ3</accession>
<dbReference type="PANTHER" id="PTHR45266:SF3">
    <property type="entry name" value="OXALOACETATE DECARBOXYLASE ALPHA CHAIN"/>
    <property type="match status" value="1"/>
</dbReference>
<dbReference type="PROSITE" id="PS50968">
    <property type="entry name" value="BIOTINYL_LIPOYL"/>
    <property type="match status" value="1"/>
</dbReference>
<dbReference type="EMBL" id="JAHJDP010000056">
    <property type="protein sequence ID" value="MBU2691358.1"/>
    <property type="molecule type" value="Genomic_DNA"/>
</dbReference>
<comment type="caution">
    <text evidence="3">The sequence shown here is derived from an EMBL/GenBank/DDBJ whole genome shotgun (WGS) entry which is preliminary data.</text>
</comment>
<dbReference type="AlphaFoldDB" id="A0A948WCZ3"/>
<reference evidence="3" key="1">
    <citation type="submission" date="2021-05" db="EMBL/GenBank/DDBJ databases">
        <title>Energy efficiency and biological interactions define the core microbiome of deep oligotrophic groundwater.</title>
        <authorList>
            <person name="Mehrshad M."/>
            <person name="Lopez-Fernandez M."/>
            <person name="Bell E."/>
            <person name="Bernier-Latmani R."/>
            <person name="Bertilsson S."/>
            <person name="Dopson M."/>
        </authorList>
    </citation>
    <scope>NUCLEOTIDE SEQUENCE</scope>
    <source>
        <strain evidence="3">Modern_marine.mb.64</strain>
    </source>
</reference>
<protein>
    <submittedName>
        <fullName evidence="3">Acetyl-CoA carboxylase biotin carboxyl carrier protein subunit</fullName>
    </submittedName>
</protein>
<dbReference type="InterPro" id="IPR011053">
    <property type="entry name" value="Single_hybrid_motif"/>
</dbReference>
<dbReference type="Proteomes" id="UP000777784">
    <property type="component" value="Unassembled WGS sequence"/>
</dbReference>
<evidence type="ECO:0000259" key="2">
    <source>
        <dbReference type="PROSITE" id="PS50968"/>
    </source>
</evidence>